<keyword evidence="9 10" id="KW-0067">ATP-binding</keyword>
<dbReference type="PANTHER" id="PTHR11406:SF23">
    <property type="entry name" value="PHOSPHOGLYCERATE KINASE 1, CHLOROPLASTIC-RELATED"/>
    <property type="match status" value="1"/>
</dbReference>
<evidence type="ECO:0000256" key="7">
    <source>
        <dbReference type="ARBA" id="ARBA00022741"/>
    </source>
</evidence>
<feature type="binding site" evidence="10">
    <location>
        <position position="246"/>
    </location>
    <ligand>
        <name>ATP</name>
        <dbReference type="ChEBI" id="CHEBI:30616"/>
    </ligand>
</feature>
<keyword evidence="6 11" id="KW-0808">Transferase</keyword>
<dbReference type="Pfam" id="PF00162">
    <property type="entry name" value="PGK"/>
    <property type="match status" value="2"/>
</dbReference>
<dbReference type="AlphaFoldDB" id="A0A1G2QND3"/>
<evidence type="ECO:0000256" key="10">
    <source>
        <dbReference type="PIRSR" id="PIRSR000724-2"/>
    </source>
</evidence>
<dbReference type="Gene3D" id="3.40.50.1260">
    <property type="entry name" value="Phosphoglycerate kinase, N-terminal domain"/>
    <property type="match status" value="3"/>
</dbReference>
<gene>
    <name evidence="12" type="ORF">A2117_02350</name>
</gene>
<feature type="binding site" evidence="10">
    <location>
        <position position="277"/>
    </location>
    <ligand>
        <name>ATP</name>
        <dbReference type="ChEBI" id="CHEBI:30616"/>
    </ligand>
</feature>
<evidence type="ECO:0000256" key="8">
    <source>
        <dbReference type="ARBA" id="ARBA00022777"/>
    </source>
</evidence>
<evidence type="ECO:0000313" key="13">
    <source>
        <dbReference type="Proteomes" id="UP000179245"/>
    </source>
</evidence>
<dbReference type="PANTHER" id="PTHR11406">
    <property type="entry name" value="PHOSPHOGLYCERATE KINASE"/>
    <property type="match status" value="1"/>
</dbReference>
<comment type="similarity">
    <text evidence="3 11">Belongs to the phosphoglycerate kinase family.</text>
</comment>
<dbReference type="GO" id="GO:0005829">
    <property type="term" value="C:cytosol"/>
    <property type="evidence" value="ECO:0007669"/>
    <property type="project" value="TreeGrafter"/>
</dbReference>
<dbReference type="GO" id="GO:0043531">
    <property type="term" value="F:ADP binding"/>
    <property type="evidence" value="ECO:0007669"/>
    <property type="project" value="TreeGrafter"/>
</dbReference>
<evidence type="ECO:0000256" key="3">
    <source>
        <dbReference type="ARBA" id="ARBA00008982"/>
    </source>
</evidence>
<comment type="catalytic activity">
    <reaction evidence="1 11">
        <text>(2R)-3-phosphoglycerate + ATP = (2R)-3-phospho-glyceroyl phosphate + ADP</text>
        <dbReference type="Rhea" id="RHEA:14801"/>
        <dbReference type="ChEBI" id="CHEBI:30616"/>
        <dbReference type="ChEBI" id="CHEBI:57604"/>
        <dbReference type="ChEBI" id="CHEBI:58272"/>
        <dbReference type="ChEBI" id="CHEBI:456216"/>
        <dbReference type="EC" id="2.7.2.3"/>
    </reaction>
</comment>
<feature type="binding site" evidence="10">
    <location>
        <position position="201"/>
    </location>
    <ligand>
        <name>ATP</name>
        <dbReference type="ChEBI" id="CHEBI:30616"/>
    </ligand>
</feature>
<reference evidence="12 13" key="1">
    <citation type="journal article" date="2016" name="Nat. Commun.">
        <title>Thousands of microbial genomes shed light on interconnected biogeochemical processes in an aquifer system.</title>
        <authorList>
            <person name="Anantharaman K."/>
            <person name="Brown C.T."/>
            <person name="Hug L.A."/>
            <person name="Sharon I."/>
            <person name="Castelle C.J."/>
            <person name="Probst A.J."/>
            <person name="Thomas B.C."/>
            <person name="Singh A."/>
            <person name="Wilkins M.J."/>
            <person name="Karaoz U."/>
            <person name="Brodie E.L."/>
            <person name="Williams K.H."/>
            <person name="Hubbard S.S."/>
            <person name="Banfield J.F."/>
        </authorList>
    </citation>
    <scope>NUCLEOTIDE SEQUENCE [LARGE SCALE GENOMIC DNA]</scope>
</reference>
<evidence type="ECO:0000256" key="5">
    <source>
        <dbReference type="ARBA" id="ARBA00016471"/>
    </source>
</evidence>
<dbReference type="GO" id="GO:0006096">
    <property type="term" value="P:glycolytic process"/>
    <property type="evidence" value="ECO:0007669"/>
    <property type="project" value="InterPro"/>
</dbReference>
<evidence type="ECO:0000256" key="2">
    <source>
        <dbReference type="ARBA" id="ARBA00004838"/>
    </source>
</evidence>
<dbReference type="FunFam" id="3.40.50.1260:FF:000006">
    <property type="entry name" value="Phosphoglycerate kinase"/>
    <property type="match status" value="1"/>
</dbReference>
<evidence type="ECO:0000256" key="4">
    <source>
        <dbReference type="ARBA" id="ARBA00013061"/>
    </source>
</evidence>
<dbReference type="SUPFAM" id="SSF53748">
    <property type="entry name" value="Phosphoglycerate kinase"/>
    <property type="match status" value="1"/>
</dbReference>
<comment type="caution">
    <text evidence="12">The sequence shown here is derived from an EMBL/GenBank/DDBJ whole genome shotgun (WGS) entry which is preliminary data.</text>
</comment>
<dbReference type="PROSITE" id="PS00111">
    <property type="entry name" value="PGLYCERATE_KINASE"/>
    <property type="match status" value="1"/>
</dbReference>
<dbReference type="Proteomes" id="UP000179245">
    <property type="component" value="Unassembled WGS sequence"/>
</dbReference>
<dbReference type="InterPro" id="IPR015911">
    <property type="entry name" value="Phosphoglycerate_kinase_CS"/>
</dbReference>
<organism evidence="12 13">
    <name type="scientific">Candidatus Wildermuthbacteria bacterium GWA2_46_15</name>
    <dbReference type="NCBI Taxonomy" id="1802443"/>
    <lineage>
        <taxon>Bacteria</taxon>
        <taxon>Candidatus Wildermuthiibacteriota</taxon>
    </lineage>
</organism>
<dbReference type="EC" id="2.7.2.3" evidence="4 11"/>
<dbReference type="InterPro" id="IPR015824">
    <property type="entry name" value="Phosphoglycerate_kinase_N"/>
</dbReference>
<evidence type="ECO:0000256" key="9">
    <source>
        <dbReference type="ARBA" id="ARBA00022840"/>
    </source>
</evidence>
<evidence type="ECO:0000256" key="11">
    <source>
        <dbReference type="RuleBase" id="RU000532"/>
    </source>
</evidence>
<dbReference type="STRING" id="1802443.A2117_02350"/>
<proteinExistence type="inferred from homology"/>
<dbReference type="GO" id="GO:0004618">
    <property type="term" value="F:phosphoglycerate kinase activity"/>
    <property type="evidence" value="ECO:0007669"/>
    <property type="project" value="UniProtKB-EC"/>
</dbReference>
<accession>A0A1G2QND3</accession>
<dbReference type="GO" id="GO:0005524">
    <property type="term" value="F:ATP binding"/>
    <property type="evidence" value="ECO:0007669"/>
    <property type="project" value="UniProtKB-KW"/>
</dbReference>
<dbReference type="InterPro" id="IPR001576">
    <property type="entry name" value="Phosphoglycerate_kinase"/>
</dbReference>
<protein>
    <recommendedName>
        <fullName evidence="5 11">Phosphoglycerate kinase</fullName>
        <ecNumber evidence="4 11">2.7.2.3</ecNumber>
    </recommendedName>
</protein>
<sequence length="347" mass="38676">MKTIRDFDVKNKRVLVRCDFNVPVGKNGVILDNFKIRQTLPTINYLVQNRSRIILMSHLGDPGGRVVERLRLSQVQKKLEKYLGKTVLKTIDCVGPEVQDLVRKMGPEQIVLLENLRFHPEEEKGNLNFAKKLGSLAEVFVNDAFASSHRDHSSFMVAKFLPSAAGLLLEKEIRILTKFRDHPKKPLVVILGGQPKGVEIKLKLINQMTRQAVVLLANLIADELEKKSLKLDQPEKVIFPVDSIDGFDIGPQTLQIFRDKISQAKTVFWSGPLGKIEEKKYSHGSLQVARAIIKSRAFSVAGGGETTWFLNNLGLADKFNHLSTGGDALLLFLAGAKLPGIEVLKSV</sequence>
<name>A0A1G2QND3_9BACT</name>
<dbReference type="PIRSF" id="PIRSF000724">
    <property type="entry name" value="Pgk"/>
    <property type="match status" value="1"/>
</dbReference>
<evidence type="ECO:0000313" key="12">
    <source>
        <dbReference type="EMBL" id="OHA62006.1"/>
    </source>
</evidence>
<dbReference type="InterPro" id="IPR036043">
    <property type="entry name" value="Phosphoglycerate_kinase_sf"/>
</dbReference>
<keyword evidence="7" id="KW-0547">Nucleotide-binding</keyword>
<dbReference type="GO" id="GO:0006094">
    <property type="term" value="P:gluconeogenesis"/>
    <property type="evidence" value="ECO:0007669"/>
    <property type="project" value="TreeGrafter"/>
</dbReference>
<keyword evidence="8 11" id="KW-0418">Kinase</keyword>
<evidence type="ECO:0000256" key="1">
    <source>
        <dbReference type="ARBA" id="ARBA00000642"/>
    </source>
</evidence>
<evidence type="ECO:0000256" key="6">
    <source>
        <dbReference type="ARBA" id="ARBA00022679"/>
    </source>
</evidence>
<comment type="pathway">
    <text evidence="2">Carbohydrate degradation; glycolysis; pyruvate from D-glyceraldehyde 3-phosphate: step 2/5.</text>
</comment>
<dbReference type="EMBL" id="MHTO01000024">
    <property type="protein sequence ID" value="OHA62006.1"/>
    <property type="molecule type" value="Genomic_DNA"/>
</dbReference>
<dbReference type="PRINTS" id="PR00477">
    <property type="entry name" value="PHGLYCKINASE"/>
</dbReference>